<accession>A0A4Y2L3G2</accession>
<dbReference type="AlphaFoldDB" id="A0A4Y2L3G2"/>
<gene>
    <name evidence="1" type="ORF">AVEN_126256_1</name>
</gene>
<name>A0A4Y2L3G2_ARAVE</name>
<keyword evidence="2" id="KW-1185">Reference proteome</keyword>
<protein>
    <submittedName>
        <fullName evidence="1">Uncharacterized protein</fullName>
    </submittedName>
</protein>
<evidence type="ECO:0000313" key="1">
    <source>
        <dbReference type="EMBL" id="GBN09062.1"/>
    </source>
</evidence>
<evidence type="ECO:0000313" key="2">
    <source>
        <dbReference type="Proteomes" id="UP000499080"/>
    </source>
</evidence>
<organism evidence="1 2">
    <name type="scientific">Araneus ventricosus</name>
    <name type="common">Orbweaver spider</name>
    <name type="synonym">Epeira ventricosa</name>
    <dbReference type="NCBI Taxonomy" id="182803"/>
    <lineage>
        <taxon>Eukaryota</taxon>
        <taxon>Metazoa</taxon>
        <taxon>Ecdysozoa</taxon>
        <taxon>Arthropoda</taxon>
        <taxon>Chelicerata</taxon>
        <taxon>Arachnida</taxon>
        <taxon>Araneae</taxon>
        <taxon>Araneomorphae</taxon>
        <taxon>Entelegynae</taxon>
        <taxon>Araneoidea</taxon>
        <taxon>Araneidae</taxon>
        <taxon>Araneus</taxon>
    </lineage>
</organism>
<proteinExistence type="predicted"/>
<sequence length="150" mass="16532">MSSYRNSCASVLFPLGNERFLHQQQSSGEAFDCDVTNPMFRAGCSLFAHGLGQASLKLGRVELCATFHDFDAASKYFPSVSPDDRYQMAFIALGQKCPDKSFLPTTHPPSPDLVGNSLESHTRPLSLHPSIMQQTAKTEDEGHFTSFIEV</sequence>
<comment type="caution">
    <text evidence="1">The sequence shown here is derived from an EMBL/GenBank/DDBJ whole genome shotgun (WGS) entry which is preliminary data.</text>
</comment>
<dbReference type="EMBL" id="BGPR01005317">
    <property type="protein sequence ID" value="GBN09062.1"/>
    <property type="molecule type" value="Genomic_DNA"/>
</dbReference>
<reference evidence="1 2" key="1">
    <citation type="journal article" date="2019" name="Sci. Rep.">
        <title>Orb-weaving spider Araneus ventricosus genome elucidates the spidroin gene catalogue.</title>
        <authorList>
            <person name="Kono N."/>
            <person name="Nakamura H."/>
            <person name="Ohtoshi R."/>
            <person name="Moran D.A.P."/>
            <person name="Shinohara A."/>
            <person name="Yoshida Y."/>
            <person name="Fujiwara M."/>
            <person name="Mori M."/>
            <person name="Tomita M."/>
            <person name="Arakawa K."/>
        </authorList>
    </citation>
    <scope>NUCLEOTIDE SEQUENCE [LARGE SCALE GENOMIC DNA]</scope>
</reference>
<dbReference type="Proteomes" id="UP000499080">
    <property type="component" value="Unassembled WGS sequence"/>
</dbReference>